<evidence type="ECO:0000313" key="2">
    <source>
        <dbReference type="Proteomes" id="UP000503308"/>
    </source>
</evidence>
<reference evidence="1 2" key="1">
    <citation type="submission" date="2020-02" db="EMBL/GenBank/DDBJ databases">
        <title>Genome sequence of Roseobacter ponti.</title>
        <authorList>
            <person name="Hollensteiner J."/>
            <person name="Schneider D."/>
            <person name="Poehlein A."/>
            <person name="Daniel R."/>
        </authorList>
    </citation>
    <scope>NUCLEOTIDE SEQUENCE [LARGE SCALE GENOMIC DNA]</scope>
    <source>
        <strain evidence="1 2">DSM 106830</strain>
    </source>
</reference>
<sequence length="155" mass="16685">MTDARFEDGREAPLNLGALDADDLQVISSLCQDAVLPAAEMKWDRKGRRFALLLNRFRWEEGPARAVSPERVQSVLAFDTVTAVASNGIDRGDADTVLSLLSVTFEPTGAPAGHILLTLAGDGAIRLTVEAVEATLKDVTKPYMAPSKKTPDHPD</sequence>
<dbReference type="KEGG" id="rpon:G3256_16070"/>
<dbReference type="Proteomes" id="UP000503308">
    <property type="component" value="Chromosome"/>
</dbReference>
<protein>
    <submittedName>
        <fullName evidence="1">DUF2948 family protein</fullName>
    </submittedName>
</protein>
<dbReference type="AlphaFoldDB" id="A0A858SUE6"/>
<proteinExistence type="predicted"/>
<evidence type="ECO:0000313" key="1">
    <source>
        <dbReference type="EMBL" id="QJF52579.1"/>
    </source>
</evidence>
<organism evidence="1 2">
    <name type="scientific">Roseobacter ponti</name>
    <dbReference type="NCBI Taxonomy" id="1891787"/>
    <lineage>
        <taxon>Bacteria</taxon>
        <taxon>Pseudomonadati</taxon>
        <taxon>Pseudomonadota</taxon>
        <taxon>Alphaproteobacteria</taxon>
        <taxon>Rhodobacterales</taxon>
        <taxon>Roseobacteraceae</taxon>
        <taxon>Roseobacter</taxon>
    </lineage>
</organism>
<accession>A0A858SUE6</accession>
<name>A0A858SUE6_9RHOB</name>
<dbReference type="RefSeq" id="WP_169641799.1">
    <property type="nucleotide sequence ID" value="NZ_CP048788.1"/>
</dbReference>
<dbReference type="InterPro" id="IPR021335">
    <property type="entry name" value="DUF2948"/>
</dbReference>
<keyword evidence="2" id="KW-1185">Reference proteome</keyword>
<gene>
    <name evidence="1" type="ORF">G3256_16070</name>
</gene>
<dbReference type="Pfam" id="PF11164">
    <property type="entry name" value="DUF2948"/>
    <property type="match status" value="1"/>
</dbReference>
<dbReference type="EMBL" id="CP048788">
    <property type="protein sequence ID" value="QJF52579.1"/>
    <property type="molecule type" value="Genomic_DNA"/>
</dbReference>